<sequence length="334" mass="36340">MVTTSGVLGGTSAVLVSLFILRKVFPWIYQNLIGPKVFGCRINLKKVGEWALITGATDGIGKAYAQALAKKGLNVILVSRTLSKLQDVAKEIETEYKVRTMVIDADFTGGAEIYEKIRAQIENLEIGVVVNNVGMSYANPEYFLELPDNEKLIKNLISCNILSVTRMCELVMPGMVKRHAGVVINISSLSAVIPAPMLTVYSASKAYMDKFSEDLASEYAKHNIVVQSVLPGPVATNMSKIRKSTWMACSPKVFVASAISTLGHTRQTTGYFPHALLELAINTVRFISPRLMEKLTLNTMQNIRARAMKRSTAPKAASSTASEASELATPSTTS</sequence>
<dbReference type="SUPFAM" id="SSF51735">
    <property type="entry name" value="NAD(P)-binding Rossmann-fold domains"/>
    <property type="match status" value="1"/>
</dbReference>
<reference evidence="7" key="1">
    <citation type="submission" date="2021-09" db="EMBL/GenBank/DDBJ databases">
        <authorList>
            <consortium name="Infravec"/>
            <person name="Campbell I L."/>
            <person name="Maslen G."/>
            <person name="Yates A."/>
        </authorList>
    </citation>
    <scope>NUCLEOTIDE SEQUENCE [LARGE SCALE GENOMIC DNA]</scope>
    <source>
        <strain evidence="7">Infravec2 EBRE</strain>
    </source>
</reference>
<evidence type="ECO:0000256" key="4">
    <source>
        <dbReference type="RuleBase" id="RU000363"/>
    </source>
</evidence>
<dbReference type="GO" id="GO:0005783">
    <property type="term" value="C:endoplasmic reticulum"/>
    <property type="evidence" value="ECO:0007669"/>
    <property type="project" value="TreeGrafter"/>
</dbReference>
<dbReference type="Gene3D" id="3.40.50.720">
    <property type="entry name" value="NAD(P)-binding Rossmann-like Domain"/>
    <property type="match status" value="1"/>
</dbReference>
<feature type="compositionally biased region" description="Low complexity" evidence="5">
    <location>
        <begin position="311"/>
        <end position="334"/>
    </location>
</feature>
<protein>
    <recommendedName>
        <fullName evidence="8">Steroid dehydrogenase</fullName>
    </recommendedName>
</protein>
<dbReference type="PRINTS" id="PR00080">
    <property type="entry name" value="SDRFAMILY"/>
</dbReference>
<dbReference type="Pfam" id="PF00106">
    <property type="entry name" value="adh_short"/>
    <property type="match status" value="1"/>
</dbReference>
<dbReference type="PIRSF" id="PIRSF000126">
    <property type="entry name" value="11-beta-HSD1"/>
    <property type="match status" value="1"/>
</dbReference>
<evidence type="ECO:0000313" key="6">
    <source>
        <dbReference type="EnsemblMetazoa" id="AATE003414-PA.1"/>
    </source>
</evidence>
<name>A0A182IQ95_ANOAO</name>
<dbReference type="AlphaFoldDB" id="A0A182IQ95"/>
<dbReference type="VEuPathDB" id="VectorBase:AATE003414"/>
<accession>A0A182IQ95</accession>
<dbReference type="FunFam" id="3.40.50.720:FF:000137">
    <property type="entry name" value="Hydroxysteroid (17-beta) dehydrogenase 3"/>
    <property type="match status" value="1"/>
</dbReference>
<dbReference type="STRING" id="41427.A0A182IQ95"/>
<proteinExistence type="inferred from homology"/>
<evidence type="ECO:0000256" key="5">
    <source>
        <dbReference type="SAM" id="MobiDB-lite"/>
    </source>
</evidence>
<feature type="region of interest" description="Disordered" evidence="5">
    <location>
        <begin position="308"/>
        <end position="334"/>
    </location>
</feature>
<dbReference type="Proteomes" id="UP000075880">
    <property type="component" value="Unassembled WGS sequence"/>
</dbReference>
<dbReference type="EnsemblMetazoa" id="AATE003414-RA">
    <property type="protein sequence ID" value="AATE003414-PA.1"/>
    <property type="gene ID" value="AATE003414"/>
</dbReference>
<dbReference type="GO" id="GO:0016491">
    <property type="term" value="F:oxidoreductase activity"/>
    <property type="evidence" value="ECO:0007669"/>
    <property type="project" value="UniProtKB-KW"/>
</dbReference>
<dbReference type="PRINTS" id="PR00081">
    <property type="entry name" value="GDHRDH"/>
</dbReference>
<keyword evidence="2" id="KW-0521">NADP</keyword>
<dbReference type="PANTHER" id="PTHR43899">
    <property type="entry name" value="RH59310P"/>
    <property type="match status" value="1"/>
</dbReference>
<evidence type="ECO:0000256" key="1">
    <source>
        <dbReference type="ARBA" id="ARBA00006484"/>
    </source>
</evidence>
<organism evidence="6">
    <name type="scientific">Anopheles atroparvus</name>
    <name type="common">European mosquito</name>
    <dbReference type="NCBI Taxonomy" id="41427"/>
    <lineage>
        <taxon>Eukaryota</taxon>
        <taxon>Metazoa</taxon>
        <taxon>Ecdysozoa</taxon>
        <taxon>Arthropoda</taxon>
        <taxon>Hexapoda</taxon>
        <taxon>Insecta</taxon>
        <taxon>Pterygota</taxon>
        <taxon>Neoptera</taxon>
        <taxon>Endopterygota</taxon>
        <taxon>Diptera</taxon>
        <taxon>Nematocera</taxon>
        <taxon>Culicoidea</taxon>
        <taxon>Culicidae</taxon>
        <taxon>Anophelinae</taxon>
        <taxon>Anopheles</taxon>
    </lineage>
</organism>
<dbReference type="InterPro" id="IPR036291">
    <property type="entry name" value="NAD(P)-bd_dom_sf"/>
</dbReference>
<dbReference type="InterPro" id="IPR002347">
    <property type="entry name" value="SDR_fam"/>
</dbReference>
<dbReference type="InterPro" id="IPR051019">
    <property type="entry name" value="VLCFA-Steroid_DH"/>
</dbReference>
<dbReference type="EnsemblMetazoa" id="ENSAATROPT001201">
    <property type="protein sequence ID" value="ENSAATROPP001149"/>
    <property type="gene ID" value="ENSAATROPG000955"/>
</dbReference>
<dbReference type="OrthoDB" id="5545019at2759"/>
<evidence type="ECO:0000313" key="7">
    <source>
        <dbReference type="Proteomes" id="UP000075880"/>
    </source>
</evidence>
<evidence type="ECO:0000256" key="3">
    <source>
        <dbReference type="ARBA" id="ARBA00023002"/>
    </source>
</evidence>
<comment type="similarity">
    <text evidence="1 4">Belongs to the short-chain dehydrogenases/reductases (SDR) family.</text>
</comment>
<reference evidence="6" key="2">
    <citation type="submission" date="2022-08" db="UniProtKB">
        <authorList>
            <consortium name="EnsemblMetazoa"/>
        </authorList>
    </citation>
    <scope>IDENTIFICATION</scope>
    <source>
        <strain evidence="6">EBRO</strain>
    </source>
</reference>
<keyword evidence="3" id="KW-0560">Oxidoreductase</keyword>
<dbReference type="PANTHER" id="PTHR43899:SF13">
    <property type="entry name" value="RH59310P"/>
    <property type="match status" value="1"/>
</dbReference>
<evidence type="ECO:0008006" key="8">
    <source>
        <dbReference type="Google" id="ProtNLM"/>
    </source>
</evidence>
<evidence type="ECO:0000256" key="2">
    <source>
        <dbReference type="ARBA" id="ARBA00022857"/>
    </source>
</evidence>
<keyword evidence="7" id="KW-1185">Reference proteome</keyword>
<dbReference type="CDD" id="cd05356">
    <property type="entry name" value="17beta-HSD1_like_SDR_c"/>
    <property type="match status" value="1"/>
</dbReference>